<dbReference type="EC" id="2.3.1.46" evidence="6"/>
<evidence type="ECO:0000256" key="3">
    <source>
        <dbReference type="ARBA" id="ARBA00022679"/>
    </source>
</evidence>
<evidence type="ECO:0000256" key="1">
    <source>
        <dbReference type="ARBA" id="ARBA00022490"/>
    </source>
</evidence>
<dbReference type="InterPro" id="IPR033752">
    <property type="entry name" value="MetA_family"/>
</dbReference>
<feature type="binding site" evidence="6">
    <location>
        <position position="163"/>
    </location>
    <ligand>
        <name>substrate</name>
    </ligand>
</feature>
<keyword evidence="5 6" id="KW-0012">Acyltransferase</keyword>
<keyword evidence="8" id="KW-1185">Reference proteome</keyword>
<feature type="site" description="Important for acyl-CoA specificity" evidence="6">
    <location>
        <position position="111"/>
    </location>
</feature>
<dbReference type="SUPFAM" id="SSF52317">
    <property type="entry name" value="Class I glutamine amidotransferase-like"/>
    <property type="match status" value="1"/>
</dbReference>
<organism evidence="7 8">
    <name type="scientific">Candidatus Blochmannia ocreatus</name>
    <name type="common">nom. nud.</name>
    <dbReference type="NCBI Taxonomy" id="251538"/>
    <lineage>
        <taxon>Bacteria</taxon>
        <taxon>Pseudomonadati</taxon>
        <taxon>Pseudomonadota</taxon>
        <taxon>Gammaproteobacteria</taxon>
        <taxon>Enterobacterales</taxon>
        <taxon>Enterobacteriaceae</taxon>
        <taxon>ant endosymbionts</taxon>
        <taxon>Candidatus Blochmanniella</taxon>
    </lineage>
</organism>
<dbReference type="PANTHER" id="PTHR20919:SF0">
    <property type="entry name" value="HOMOSERINE O-SUCCINYLTRANSFERASE"/>
    <property type="match status" value="1"/>
</dbReference>
<dbReference type="InterPro" id="IPR029062">
    <property type="entry name" value="Class_I_gatase-like"/>
</dbReference>
<sequence>MTIRVLDELPAVQSLKKENIFIMQKSRDIFQKIRSLKILILNLMPKKIETENQFLRLLSYSPLQIDIQLLRIDNHISKNTPSEHINKFYCNFTDVKYQEFDGLIITGAPLGLIEFSKITFWPQIKQLILWAKEHITSILFVCWATQAALKILYNFPQCVRKKKIVGIYQHHTTNTYTALTKGFDTIFMAPHSHYSDFPKDLIYQNTDLKILAESDEAGVYLMINENKKLIFLTGHPEYDAQTLSQEYFRDINLGLNPSLPDNYFPQNNPKLTPKITWRSHAYLLFANWLNYYVY</sequence>
<dbReference type="CDD" id="cd03131">
    <property type="entry name" value="GATase1_HTS"/>
    <property type="match status" value="1"/>
</dbReference>
<comment type="pathway">
    <text evidence="6">Amino-acid biosynthesis; L-methionine biosynthesis via de novo pathway; O-succinyl-L-homoserine from L-homoserine: step 1/1.</text>
</comment>
<keyword evidence="2 6" id="KW-0028">Amino-acid biosynthesis</keyword>
<comment type="similarity">
    <text evidence="6">Belongs to the MetA family.</text>
</comment>
<evidence type="ECO:0000256" key="5">
    <source>
        <dbReference type="ARBA" id="ARBA00023315"/>
    </source>
</evidence>
<name>A0ABY4SWC7_9ENTR</name>
<dbReference type="Proteomes" id="UP001056834">
    <property type="component" value="Chromosome"/>
</dbReference>
<evidence type="ECO:0000313" key="7">
    <source>
        <dbReference type="EMBL" id="URJ25096.1"/>
    </source>
</evidence>
<comment type="function">
    <text evidence="6">Transfers a succinyl group from succinyl-CoA to L-homoserine, forming succinyl-L-homoserine.</text>
</comment>
<dbReference type="PANTHER" id="PTHR20919">
    <property type="entry name" value="HOMOSERINE O-SUCCINYLTRANSFERASE"/>
    <property type="match status" value="1"/>
</dbReference>
<proteinExistence type="inferred from homology"/>
<keyword evidence="4 6" id="KW-0486">Methionine biosynthesis</keyword>
<keyword evidence="1 6" id="KW-0963">Cytoplasm</keyword>
<comment type="catalytic activity">
    <reaction evidence="6">
        <text>L-homoserine + succinyl-CoA = O-succinyl-L-homoserine + CoA</text>
        <dbReference type="Rhea" id="RHEA:22008"/>
        <dbReference type="ChEBI" id="CHEBI:57287"/>
        <dbReference type="ChEBI" id="CHEBI:57292"/>
        <dbReference type="ChEBI" id="CHEBI:57476"/>
        <dbReference type="ChEBI" id="CHEBI:57661"/>
        <dbReference type="EC" id="2.3.1.46"/>
    </reaction>
</comment>
<evidence type="ECO:0000256" key="6">
    <source>
        <dbReference type="HAMAP-Rule" id="MF_00295"/>
    </source>
</evidence>
<evidence type="ECO:0000313" key="8">
    <source>
        <dbReference type="Proteomes" id="UP001056834"/>
    </source>
</evidence>
<protein>
    <recommendedName>
        <fullName evidence="6">Homoserine O-succinyltransferase</fullName>
        <shortName evidence="6">HST</shortName>
        <ecNumber evidence="6">2.3.1.46</ecNumber>
    </recommendedName>
    <alternativeName>
        <fullName evidence="6">Homoserine transsuccinylase</fullName>
        <shortName evidence="6">HTS</shortName>
    </alternativeName>
</protein>
<keyword evidence="3 6" id="KW-0808">Transferase</keyword>
<dbReference type="PIRSF" id="PIRSF000450">
    <property type="entry name" value="H_ser_succinyltr"/>
    <property type="match status" value="1"/>
</dbReference>
<feature type="active site" evidence="6">
    <location>
        <position position="237"/>
    </location>
</feature>
<dbReference type="GO" id="GO:0008899">
    <property type="term" value="F:homoserine O-succinyltransferase activity"/>
    <property type="evidence" value="ECO:0007669"/>
    <property type="project" value="UniProtKB-EC"/>
</dbReference>
<dbReference type="EMBL" id="CP097762">
    <property type="protein sequence ID" value="URJ25096.1"/>
    <property type="molecule type" value="Genomic_DNA"/>
</dbReference>
<evidence type="ECO:0000256" key="2">
    <source>
        <dbReference type="ARBA" id="ARBA00022605"/>
    </source>
</evidence>
<comment type="subcellular location">
    <subcellularLocation>
        <location evidence="6">Cytoplasm</location>
    </subcellularLocation>
</comment>
<reference evidence="7" key="1">
    <citation type="submission" date="2022-05" db="EMBL/GenBank/DDBJ databases">
        <title>Impact of host demography and evolutionary history on endosymbiont molecular evolution: a test in carpenter ants (Genus Camponotus) and their Blochmannia endosymbionts.</title>
        <authorList>
            <person name="Manthey J.D."/>
            <person name="Giron J.C."/>
            <person name="Hruska J.P."/>
        </authorList>
    </citation>
    <scope>NUCLEOTIDE SEQUENCE</scope>
    <source>
        <strain evidence="7">C-006</strain>
    </source>
</reference>
<feature type="active site" description="Acyl-thioester intermediate" evidence="6">
    <location>
        <position position="142"/>
    </location>
</feature>
<dbReference type="HAMAP" id="MF_00295">
    <property type="entry name" value="MetA_acyltransf"/>
    <property type="match status" value="1"/>
</dbReference>
<feature type="site" description="Important for substrate specificity" evidence="6">
    <location>
        <position position="192"/>
    </location>
</feature>
<dbReference type="InterPro" id="IPR005697">
    <property type="entry name" value="HST_MetA"/>
</dbReference>
<gene>
    <name evidence="7" type="primary">metA</name>
    <name evidence="6" type="synonym">metAS</name>
    <name evidence="7" type="ORF">M9405_03110</name>
</gene>
<dbReference type="NCBIfam" id="TIGR01001">
    <property type="entry name" value="metA"/>
    <property type="match status" value="1"/>
</dbReference>
<feature type="active site" description="Proton acceptor" evidence="6">
    <location>
        <position position="235"/>
    </location>
</feature>
<dbReference type="Gene3D" id="3.40.50.880">
    <property type="match status" value="1"/>
</dbReference>
<accession>A0ABY4SWC7</accession>
<feature type="binding site" evidence="6">
    <location>
        <position position="249"/>
    </location>
    <ligand>
        <name>substrate</name>
    </ligand>
</feature>
<feature type="binding site" evidence="6">
    <location>
        <position position="192"/>
    </location>
    <ligand>
        <name>substrate</name>
    </ligand>
</feature>
<dbReference type="Pfam" id="PF04204">
    <property type="entry name" value="HTS"/>
    <property type="match status" value="1"/>
</dbReference>
<dbReference type="RefSeq" id="WP_250223227.1">
    <property type="nucleotide sequence ID" value="NZ_CP097762.1"/>
</dbReference>
<evidence type="ECO:0000256" key="4">
    <source>
        <dbReference type="ARBA" id="ARBA00023167"/>
    </source>
</evidence>
<comment type="caution">
    <text evidence="6">Lacks conserved residue(s) required for the propagation of feature annotation.</text>
</comment>